<evidence type="ECO:0000313" key="2">
    <source>
        <dbReference type="Proteomes" id="UP000007305"/>
    </source>
</evidence>
<name>A0A804MGR3_MAIZE</name>
<accession>A0A804MGR3</accession>
<keyword evidence="2" id="KW-1185">Reference proteome</keyword>
<dbReference type="AlphaFoldDB" id="A0A804MGR3"/>
<dbReference type="Gramene" id="Zm00001eb084380_T002">
    <property type="protein sequence ID" value="Zm00001eb084380_P002"/>
    <property type="gene ID" value="Zm00001eb084380"/>
</dbReference>
<dbReference type="Proteomes" id="UP000007305">
    <property type="component" value="Chromosome 2"/>
</dbReference>
<sequence>MPQHTSAATSISAPASRTVYSSLLGVVSPAMAPDSAPPLNEGCDSSSLLGPHISYPTYYRSLKFAPSVADPNCHRAGWLVASREGLGERDVQSSTITSC</sequence>
<organism evidence="1 2">
    <name type="scientific">Zea mays</name>
    <name type="common">Maize</name>
    <dbReference type="NCBI Taxonomy" id="4577"/>
    <lineage>
        <taxon>Eukaryota</taxon>
        <taxon>Viridiplantae</taxon>
        <taxon>Streptophyta</taxon>
        <taxon>Embryophyta</taxon>
        <taxon>Tracheophyta</taxon>
        <taxon>Spermatophyta</taxon>
        <taxon>Magnoliopsida</taxon>
        <taxon>Liliopsida</taxon>
        <taxon>Poales</taxon>
        <taxon>Poaceae</taxon>
        <taxon>PACMAD clade</taxon>
        <taxon>Panicoideae</taxon>
        <taxon>Andropogonodae</taxon>
        <taxon>Andropogoneae</taxon>
        <taxon>Tripsacinae</taxon>
        <taxon>Zea</taxon>
    </lineage>
</organism>
<evidence type="ECO:0000313" key="1">
    <source>
        <dbReference type="EnsemblPlants" id="Zm00001eb084380_P002"/>
    </source>
</evidence>
<reference evidence="2" key="1">
    <citation type="submission" date="2015-12" db="EMBL/GenBank/DDBJ databases">
        <title>Update maize B73 reference genome by single molecule sequencing technologies.</title>
        <authorList>
            <consortium name="Maize Genome Sequencing Project"/>
            <person name="Ware D."/>
        </authorList>
    </citation>
    <scope>NUCLEOTIDE SEQUENCE [LARGE SCALE GENOMIC DNA]</scope>
    <source>
        <strain evidence="2">cv. B73</strain>
    </source>
</reference>
<protein>
    <submittedName>
        <fullName evidence="1">Uncharacterized protein</fullName>
    </submittedName>
</protein>
<proteinExistence type="predicted"/>
<reference evidence="1" key="2">
    <citation type="submission" date="2019-07" db="EMBL/GenBank/DDBJ databases">
        <authorList>
            <person name="Seetharam A."/>
            <person name="Woodhouse M."/>
            <person name="Cannon E."/>
        </authorList>
    </citation>
    <scope>NUCLEOTIDE SEQUENCE [LARGE SCALE GENOMIC DNA]</scope>
    <source>
        <strain evidence="1">cv. B73</strain>
    </source>
</reference>
<reference evidence="1" key="3">
    <citation type="submission" date="2021-05" db="UniProtKB">
        <authorList>
            <consortium name="EnsemblPlants"/>
        </authorList>
    </citation>
    <scope>IDENTIFICATION</scope>
    <source>
        <strain evidence="1">cv. B73</strain>
    </source>
</reference>
<dbReference type="EnsemblPlants" id="Zm00001eb084380_T002">
    <property type="protein sequence ID" value="Zm00001eb084380_P002"/>
    <property type="gene ID" value="Zm00001eb084380"/>
</dbReference>